<organism evidence="5 6">
    <name type="scientific">Gluconobacter morbifer G707</name>
    <dbReference type="NCBI Taxonomy" id="1088869"/>
    <lineage>
        <taxon>Bacteria</taxon>
        <taxon>Pseudomonadati</taxon>
        <taxon>Pseudomonadota</taxon>
        <taxon>Alphaproteobacteria</taxon>
        <taxon>Acetobacterales</taxon>
        <taxon>Acetobacteraceae</taxon>
        <taxon>Gluconobacter</taxon>
    </lineage>
</organism>
<sequence>MLLENSGLSVICRPVDLDEESLRLQCQDQGRSLAETAIALADAKADLASRVAGPGKLIVAADQILDLEGEAFAKPRSFQEARRHLLRLRNRTHTLQSAVVLYRGKEKLWAHVASPVLTMRNFSDGFLDAYLAREGEEILSCVGAYRLEGLGIQLFSEIHGTHDAILGLPVLPLLDVLRKIKVLES</sequence>
<evidence type="ECO:0000256" key="1">
    <source>
        <dbReference type="ARBA" id="ARBA00001968"/>
    </source>
</evidence>
<keyword evidence="4" id="KW-0963">Cytoplasm</keyword>
<dbReference type="InterPro" id="IPR029001">
    <property type="entry name" value="ITPase-like_fam"/>
</dbReference>
<keyword evidence="2 4" id="KW-0378">Hydrolase</keyword>
<accession>G6XK95</accession>
<dbReference type="GO" id="GO:0047429">
    <property type="term" value="F:nucleoside triphosphate diphosphatase activity"/>
    <property type="evidence" value="ECO:0007669"/>
    <property type="project" value="UniProtKB-EC"/>
</dbReference>
<evidence type="ECO:0000256" key="3">
    <source>
        <dbReference type="ARBA" id="ARBA00023080"/>
    </source>
</evidence>
<keyword evidence="3 4" id="KW-0546">Nucleotide metabolism</keyword>
<protein>
    <recommendedName>
        <fullName evidence="4">Nucleoside triphosphate pyrophosphatase</fullName>
        <ecNumber evidence="4">3.6.1.9</ecNumber>
    </recommendedName>
    <alternativeName>
        <fullName evidence="4">Nucleotide pyrophosphatase</fullName>
        <shortName evidence="4">Nucleotide PPase</shortName>
    </alternativeName>
</protein>
<comment type="caution">
    <text evidence="5">The sequence shown here is derived from an EMBL/GenBank/DDBJ whole genome shotgun (WGS) entry which is preliminary data.</text>
</comment>
<dbReference type="eggNOG" id="COG0424">
    <property type="taxonomic scope" value="Bacteria"/>
</dbReference>
<dbReference type="PATRIC" id="fig|1088869.3.peg.1906"/>
<dbReference type="AlphaFoldDB" id="G6XK95"/>
<dbReference type="InterPro" id="IPR003697">
    <property type="entry name" value="Maf-like"/>
</dbReference>
<dbReference type="PANTHER" id="PTHR43213:SF5">
    <property type="entry name" value="BIFUNCTIONAL DTTP_UTP PYROPHOSPHATASE_METHYLTRANSFERASE PROTEIN-RELATED"/>
    <property type="match status" value="1"/>
</dbReference>
<dbReference type="EC" id="3.6.1.9" evidence="4"/>
<evidence type="ECO:0000313" key="5">
    <source>
        <dbReference type="EMBL" id="EHH67691.1"/>
    </source>
</evidence>
<dbReference type="STRING" id="1088869.GMO_19110"/>
<comment type="caution">
    <text evidence="4">Lacks conserved residue(s) required for the propagation of feature annotation.</text>
</comment>
<dbReference type="EMBL" id="AGQV01000006">
    <property type="protein sequence ID" value="EHH67691.1"/>
    <property type="molecule type" value="Genomic_DNA"/>
</dbReference>
<reference evidence="5 6" key="1">
    <citation type="submission" date="2011-10" db="EMBL/GenBank/DDBJ databases">
        <title>Genome sequence of Gluconobacter morbifer G707, isolated from Drosophila gut.</title>
        <authorList>
            <person name="Lee W.-J."/>
            <person name="Kim E.-K."/>
        </authorList>
    </citation>
    <scope>NUCLEOTIDE SEQUENCE [LARGE SCALE GENOMIC DNA]</scope>
    <source>
        <strain evidence="5 6">G707</strain>
    </source>
</reference>
<dbReference type="GO" id="GO:0005737">
    <property type="term" value="C:cytoplasm"/>
    <property type="evidence" value="ECO:0007669"/>
    <property type="project" value="UniProtKB-SubCell"/>
</dbReference>
<dbReference type="HAMAP" id="MF_00528">
    <property type="entry name" value="Maf"/>
    <property type="match status" value="1"/>
</dbReference>
<dbReference type="GO" id="GO:0009117">
    <property type="term" value="P:nucleotide metabolic process"/>
    <property type="evidence" value="ECO:0007669"/>
    <property type="project" value="UniProtKB-KW"/>
</dbReference>
<dbReference type="PIRSF" id="PIRSF006305">
    <property type="entry name" value="Maf"/>
    <property type="match status" value="1"/>
</dbReference>
<dbReference type="Gene3D" id="3.90.950.10">
    <property type="match status" value="1"/>
</dbReference>
<dbReference type="Pfam" id="PF02545">
    <property type="entry name" value="Maf"/>
    <property type="match status" value="1"/>
</dbReference>
<comment type="subcellular location">
    <subcellularLocation>
        <location evidence="4">Cytoplasm</location>
    </subcellularLocation>
</comment>
<keyword evidence="6" id="KW-1185">Reference proteome</keyword>
<dbReference type="SUPFAM" id="SSF52972">
    <property type="entry name" value="ITPase-like"/>
    <property type="match status" value="1"/>
</dbReference>
<comment type="cofactor">
    <cofactor evidence="1 4">
        <name>a divalent metal cation</name>
        <dbReference type="ChEBI" id="CHEBI:60240"/>
    </cofactor>
</comment>
<proteinExistence type="inferred from homology"/>
<evidence type="ECO:0000256" key="4">
    <source>
        <dbReference type="HAMAP-Rule" id="MF_00528"/>
    </source>
</evidence>
<comment type="function">
    <text evidence="4">Nucleoside triphosphate pyrophosphatase. May have a dual role in cell division arrest and in preventing the incorporation of modified nucleotides into cellular nucleic acids.</text>
</comment>
<comment type="catalytic activity">
    <reaction evidence="4">
        <text>a 2'-deoxyribonucleoside 5'-triphosphate + H2O = a 2'-deoxyribonucleoside 5'-phosphate + diphosphate + H(+)</text>
        <dbReference type="Rhea" id="RHEA:44644"/>
        <dbReference type="ChEBI" id="CHEBI:15377"/>
        <dbReference type="ChEBI" id="CHEBI:15378"/>
        <dbReference type="ChEBI" id="CHEBI:33019"/>
        <dbReference type="ChEBI" id="CHEBI:61560"/>
        <dbReference type="ChEBI" id="CHEBI:65317"/>
        <dbReference type="EC" id="3.6.1.9"/>
    </reaction>
</comment>
<evidence type="ECO:0000313" key="6">
    <source>
        <dbReference type="Proteomes" id="UP000004949"/>
    </source>
</evidence>
<dbReference type="Proteomes" id="UP000004949">
    <property type="component" value="Unassembled WGS sequence"/>
</dbReference>
<evidence type="ECO:0000256" key="2">
    <source>
        <dbReference type="ARBA" id="ARBA00022801"/>
    </source>
</evidence>
<name>G6XK95_9PROT</name>
<comment type="catalytic activity">
    <reaction evidence="4">
        <text>a ribonucleoside 5'-triphosphate + H2O = a ribonucleoside 5'-phosphate + diphosphate + H(+)</text>
        <dbReference type="Rhea" id="RHEA:23996"/>
        <dbReference type="ChEBI" id="CHEBI:15377"/>
        <dbReference type="ChEBI" id="CHEBI:15378"/>
        <dbReference type="ChEBI" id="CHEBI:33019"/>
        <dbReference type="ChEBI" id="CHEBI:58043"/>
        <dbReference type="ChEBI" id="CHEBI:61557"/>
        <dbReference type="EC" id="3.6.1.9"/>
    </reaction>
</comment>
<feature type="active site" description="Proton acceptor" evidence="4">
    <location>
        <position position="62"/>
    </location>
</feature>
<comment type="similarity">
    <text evidence="4">Belongs to the Maf family.</text>
</comment>
<dbReference type="PANTHER" id="PTHR43213">
    <property type="entry name" value="BIFUNCTIONAL DTTP/UTP PYROPHOSPHATASE/METHYLTRANSFERASE PROTEIN-RELATED"/>
    <property type="match status" value="1"/>
</dbReference>
<gene>
    <name evidence="5" type="ORF">GMO_19110</name>
</gene>